<dbReference type="RefSeq" id="WP_352559112.1">
    <property type="nucleotide sequence ID" value="NZ_JAMYQB010000013.1"/>
</dbReference>
<protein>
    <submittedName>
        <fullName evidence="2">Uncharacterized protein</fullName>
    </submittedName>
</protein>
<feature type="compositionally biased region" description="Polar residues" evidence="1">
    <location>
        <begin position="157"/>
        <end position="166"/>
    </location>
</feature>
<gene>
    <name evidence="2" type="ORF">NKI36_17005</name>
</gene>
<organism evidence="2 3">
    <name type="scientific">Mesorhizobium caraganae</name>
    <dbReference type="NCBI Taxonomy" id="483206"/>
    <lineage>
        <taxon>Bacteria</taxon>
        <taxon>Pseudomonadati</taxon>
        <taxon>Pseudomonadota</taxon>
        <taxon>Alphaproteobacteria</taxon>
        <taxon>Hyphomicrobiales</taxon>
        <taxon>Phyllobacteriaceae</taxon>
        <taxon>Mesorhizobium</taxon>
    </lineage>
</organism>
<reference evidence="2 3" key="1">
    <citation type="journal article" date="2024" name="Proc. Natl. Acad. Sci. U.S.A.">
        <title>The evolutionary genomics of adaptation to stress in wild rhizobium bacteria.</title>
        <authorList>
            <person name="Kehlet-Delgado H."/>
            <person name="Montoya A.P."/>
            <person name="Jensen K.T."/>
            <person name="Wendlandt C.E."/>
            <person name="Dexheimer C."/>
            <person name="Roberts M."/>
            <person name="Torres Martinez L."/>
            <person name="Friesen M.L."/>
            <person name="Griffitts J.S."/>
            <person name="Porter S.S."/>
        </authorList>
    </citation>
    <scope>NUCLEOTIDE SEQUENCE [LARGE SCALE GENOMIC DNA]</scope>
    <source>
        <strain evidence="2 3">M0641</strain>
    </source>
</reference>
<dbReference type="Proteomes" id="UP001433071">
    <property type="component" value="Unassembled WGS sequence"/>
</dbReference>
<comment type="caution">
    <text evidence="2">The sequence shown here is derived from an EMBL/GenBank/DDBJ whole genome shotgun (WGS) entry which is preliminary data.</text>
</comment>
<sequence length="210" mass="21728">MPVAHRDKVKRTAWIATTETIRSNSAFVRNSRQRKAAPWSEPDGMAPLKTKKGNQMLRFKTYMAAASAMACLVAPASAGGPEGMNGKSLNGLQYNSLTSNSLTSNAITTNAIFANGLGVYALNGVHADGIVLAKSLAPAGGSIVDPNDRNLPAVQHGSGSFLNPNMGNLPAVQKGQPSTAGKKSNGLPSGHSVGGGDGSNHDRPTPSPRR</sequence>
<name>A0ABV1Z157_9HYPH</name>
<keyword evidence="3" id="KW-1185">Reference proteome</keyword>
<evidence type="ECO:0000313" key="2">
    <source>
        <dbReference type="EMBL" id="MER9405732.1"/>
    </source>
</evidence>
<feature type="region of interest" description="Disordered" evidence="1">
    <location>
        <begin position="148"/>
        <end position="210"/>
    </location>
</feature>
<proteinExistence type="predicted"/>
<accession>A0ABV1Z157</accession>
<evidence type="ECO:0000256" key="1">
    <source>
        <dbReference type="SAM" id="MobiDB-lite"/>
    </source>
</evidence>
<evidence type="ECO:0000313" key="3">
    <source>
        <dbReference type="Proteomes" id="UP001433071"/>
    </source>
</evidence>
<dbReference type="EMBL" id="JAMYQB010000013">
    <property type="protein sequence ID" value="MER9405732.1"/>
    <property type="molecule type" value="Genomic_DNA"/>
</dbReference>